<evidence type="ECO:0000313" key="2">
    <source>
        <dbReference type="Proteomes" id="UP000228886"/>
    </source>
</evidence>
<accession>A0A2M7E8M3</accession>
<dbReference type="Pfam" id="PF22091">
    <property type="entry name" value="DUF6941"/>
    <property type="match status" value="1"/>
</dbReference>
<name>A0A2M7E8M3_9BACT</name>
<dbReference type="Proteomes" id="UP000228886">
    <property type="component" value="Unassembled WGS sequence"/>
</dbReference>
<evidence type="ECO:0000313" key="1">
    <source>
        <dbReference type="EMBL" id="PIV64054.1"/>
    </source>
</evidence>
<organism evidence="1 2">
    <name type="scientific">bacterium (Candidatus Ratteibacteria) CG01_land_8_20_14_3_00_40_19</name>
    <dbReference type="NCBI Taxonomy" id="2014290"/>
    <lineage>
        <taxon>Bacteria</taxon>
        <taxon>Candidatus Ratteibacteria</taxon>
    </lineage>
</organism>
<dbReference type="AlphaFoldDB" id="A0A2M7E8M3"/>
<comment type="caution">
    <text evidence="1">The sequence shown here is derived from an EMBL/GenBank/DDBJ whole genome shotgun (WGS) entry which is preliminary data.</text>
</comment>
<dbReference type="InterPro" id="IPR054221">
    <property type="entry name" value="DUF6941"/>
</dbReference>
<dbReference type="EMBL" id="PETL01000203">
    <property type="protein sequence ID" value="PIV64054.1"/>
    <property type="molecule type" value="Genomic_DNA"/>
</dbReference>
<reference evidence="2" key="1">
    <citation type="submission" date="2017-09" db="EMBL/GenBank/DDBJ databases">
        <title>Depth-based differentiation of microbial function through sediment-hosted aquifers and enrichment of novel symbionts in the deep terrestrial subsurface.</title>
        <authorList>
            <person name="Probst A.J."/>
            <person name="Ladd B."/>
            <person name="Jarett J.K."/>
            <person name="Geller-Mcgrath D.E."/>
            <person name="Sieber C.M.K."/>
            <person name="Emerson J.B."/>
            <person name="Anantharaman K."/>
            <person name="Thomas B.C."/>
            <person name="Malmstrom R."/>
            <person name="Stieglmeier M."/>
            <person name="Klingl A."/>
            <person name="Woyke T."/>
            <person name="Ryan C.M."/>
            <person name="Banfield J.F."/>
        </authorList>
    </citation>
    <scope>NUCLEOTIDE SEQUENCE [LARGE SCALE GENOMIC DNA]</scope>
</reference>
<gene>
    <name evidence="1" type="ORF">COS11_04165</name>
</gene>
<proteinExistence type="predicted"/>
<sequence>IISCLRAFVVSVLKGNSYAFKLSLIGLFNRIQAQKFPLSHSLLHVYIALVGGHGSYNGELRFVNMSDKQITAKLAGPLAFKDPLQVVEMNFEIKNLVFRNEGKYTVEFCCNGKPIGRRDFFVIGPRLPISESGG</sequence>
<feature type="non-terminal residue" evidence="1">
    <location>
        <position position="1"/>
    </location>
</feature>
<protein>
    <submittedName>
        <fullName evidence="1">Uncharacterized protein</fullName>
    </submittedName>
</protein>